<dbReference type="EMBL" id="JANEYF010000835">
    <property type="protein sequence ID" value="KAJ8967733.1"/>
    <property type="molecule type" value="Genomic_DNA"/>
</dbReference>
<name>A0AAV8ZRG7_9CUCU</name>
<protein>
    <recommendedName>
        <fullName evidence="3">DDE Tnp4 domain-containing protein</fullName>
    </recommendedName>
</protein>
<dbReference type="Proteomes" id="UP001162156">
    <property type="component" value="Unassembled WGS sequence"/>
</dbReference>
<evidence type="ECO:0000259" key="3">
    <source>
        <dbReference type="Pfam" id="PF13359"/>
    </source>
</evidence>
<evidence type="ECO:0000313" key="4">
    <source>
        <dbReference type="EMBL" id="KAJ8967733.1"/>
    </source>
</evidence>
<dbReference type="GO" id="GO:0046872">
    <property type="term" value="F:metal ion binding"/>
    <property type="evidence" value="ECO:0007669"/>
    <property type="project" value="UniProtKB-KW"/>
</dbReference>
<accession>A0AAV8ZRG7</accession>
<sequence length="62" mass="7481">MYWYSNGGFKLEPFLMRAFPNDVAIQDERKLKYNKRLSSARRIVKSSFGILVQKWRCFFKTI</sequence>
<evidence type="ECO:0000313" key="5">
    <source>
        <dbReference type="Proteomes" id="UP001162156"/>
    </source>
</evidence>
<evidence type="ECO:0000256" key="1">
    <source>
        <dbReference type="ARBA" id="ARBA00001968"/>
    </source>
</evidence>
<comment type="cofactor">
    <cofactor evidence="1">
        <name>a divalent metal cation</name>
        <dbReference type="ChEBI" id="CHEBI:60240"/>
    </cofactor>
</comment>
<comment type="caution">
    <text evidence="4">The sequence shown here is derived from an EMBL/GenBank/DDBJ whole genome shotgun (WGS) entry which is preliminary data.</text>
</comment>
<keyword evidence="5" id="KW-1185">Reference proteome</keyword>
<dbReference type="AlphaFoldDB" id="A0AAV8ZRG7"/>
<keyword evidence="2" id="KW-0479">Metal-binding</keyword>
<feature type="domain" description="DDE Tnp4" evidence="3">
    <location>
        <begin position="4"/>
        <end position="59"/>
    </location>
</feature>
<proteinExistence type="predicted"/>
<evidence type="ECO:0000256" key="2">
    <source>
        <dbReference type="ARBA" id="ARBA00022723"/>
    </source>
</evidence>
<reference evidence="4" key="1">
    <citation type="journal article" date="2023" name="Insect Mol. Biol.">
        <title>Genome sequencing provides insights into the evolution of gene families encoding plant cell wall-degrading enzymes in longhorned beetles.</title>
        <authorList>
            <person name="Shin N.R."/>
            <person name="Okamura Y."/>
            <person name="Kirsch R."/>
            <person name="Pauchet Y."/>
        </authorList>
    </citation>
    <scope>NUCLEOTIDE SEQUENCE</scope>
    <source>
        <strain evidence="4">RBIC_L_NR</strain>
    </source>
</reference>
<gene>
    <name evidence="4" type="ORF">NQ314_002679</name>
</gene>
<dbReference type="Pfam" id="PF13359">
    <property type="entry name" value="DDE_Tnp_4"/>
    <property type="match status" value="1"/>
</dbReference>
<organism evidence="4 5">
    <name type="scientific">Rhamnusium bicolor</name>
    <dbReference type="NCBI Taxonomy" id="1586634"/>
    <lineage>
        <taxon>Eukaryota</taxon>
        <taxon>Metazoa</taxon>
        <taxon>Ecdysozoa</taxon>
        <taxon>Arthropoda</taxon>
        <taxon>Hexapoda</taxon>
        <taxon>Insecta</taxon>
        <taxon>Pterygota</taxon>
        <taxon>Neoptera</taxon>
        <taxon>Endopterygota</taxon>
        <taxon>Coleoptera</taxon>
        <taxon>Polyphaga</taxon>
        <taxon>Cucujiformia</taxon>
        <taxon>Chrysomeloidea</taxon>
        <taxon>Cerambycidae</taxon>
        <taxon>Lepturinae</taxon>
        <taxon>Rhagiini</taxon>
        <taxon>Rhamnusium</taxon>
    </lineage>
</organism>
<dbReference type="InterPro" id="IPR027806">
    <property type="entry name" value="HARBI1_dom"/>
</dbReference>